<gene>
    <name evidence="1" type="ORF">EJK80_03920</name>
</gene>
<organism evidence="1 2">
    <name type="scientific">Corynebacterium phoceense</name>
    <dbReference type="NCBI Taxonomy" id="1686286"/>
    <lineage>
        <taxon>Bacteria</taxon>
        <taxon>Bacillati</taxon>
        <taxon>Actinomycetota</taxon>
        <taxon>Actinomycetes</taxon>
        <taxon>Mycobacteriales</taxon>
        <taxon>Corynebacteriaceae</taxon>
        <taxon>Corynebacterium</taxon>
    </lineage>
</organism>
<name>A0A540R8B0_9CORY</name>
<evidence type="ECO:0000313" key="1">
    <source>
        <dbReference type="EMBL" id="TQE43979.1"/>
    </source>
</evidence>
<dbReference type="Proteomes" id="UP000318080">
    <property type="component" value="Unassembled WGS sequence"/>
</dbReference>
<comment type="caution">
    <text evidence="1">The sequence shown here is derived from an EMBL/GenBank/DDBJ whole genome shotgun (WGS) entry which is preliminary data.</text>
</comment>
<dbReference type="Pfam" id="PF13589">
    <property type="entry name" value="HATPase_c_3"/>
    <property type="match status" value="1"/>
</dbReference>
<accession>A0A540R8B0</accession>
<protein>
    <submittedName>
        <fullName evidence="1">ATP-binding protein</fullName>
    </submittedName>
</protein>
<dbReference type="SUPFAM" id="SSF55874">
    <property type="entry name" value="ATPase domain of HSP90 chaperone/DNA topoisomerase II/histidine kinase"/>
    <property type="match status" value="1"/>
</dbReference>
<keyword evidence="1" id="KW-0067">ATP-binding</keyword>
<dbReference type="AlphaFoldDB" id="A0A540R8B0"/>
<dbReference type="InterPro" id="IPR036890">
    <property type="entry name" value="HATPase_C_sf"/>
</dbReference>
<dbReference type="RefSeq" id="WP_141628675.1">
    <property type="nucleotide sequence ID" value="NZ_VHIR01000004.1"/>
</dbReference>
<reference evidence="1 2" key="1">
    <citation type="submission" date="2019-06" db="EMBL/GenBank/DDBJ databases">
        <title>Draft genome of C. phoceense Strain 272.</title>
        <authorList>
            <person name="Pacheco L.G.C."/>
            <person name="Barberis C.M."/>
            <person name="Almuzara M.N."/>
            <person name="Traglia G.M."/>
            <person name="Santos C.S."/>
            <person name="Rocha D.J.P.G."/>
            <person name="Aguiar E.R.G.R."/>
            <person name="Vay C.A."/>
        </authorList>
    </citation>
    <scope>NUCLEOTIDE SEQUENCE [LARGE SCALE GENOMIC DNA]</scope>
    <source>
        <strain evidence="1 2">272</strain>
    </source>
</reference>
<sequence>MNKQVSVAPSARRLTTSLRDIGYSFESAVADIVDNSIAAGANNVDIQIVFDGLGSTVTIIDNGHGMDAAGIDEAMRFGSRRSYEDQELGRYGLGLKTASLSQCRRVEVVSKTTDGPVQARVLDLDFIRDVDDWVTLDYSTDDDINDRAQLLSDKTGTIVTWEKLDRLLPAKSPEGGWARRRIQGLGPKLSSYLSMVFHRFLSGEAAQHVSITVNGQQLAPWDPFAREEKNTKFLGTDEFEIEHGDYAGTVTVNRFLLPPRTRFSSREAFDAASGIDKWNKQQGLYIYRADRLVQWGGWSGIRTIDEHTKLARASVDFGTSLDDAFNINVAKMRVNLPSQLRKMLARPVNELCIAADAAYRRENSLKHETDTTEKLTGIKDFGGAESGEAIGLALRTAAARTGNFEALSAISKLLKQEMPTLAKHLGFD</sequence>
<dbReference type="EMBL" id="VHIR01000004">
    <property type="protein sequence ID" value="TQE43979.1"/>
    <property type="molecule type" value="Genomic_DNA"/>
</dbReference>
<dbReference type="Gene3D" id="3.30.565.10">
    <property type="entry name" value="Histidine kinase-like ATPase, C-terminal domain"/>
    <property type="match status" value="1"/>
</dbReference>
<proteinExistence type="predicted"/>
<dbReference type="GO" id="GO:0005524">
    <property type="term" value="F:ATP binding"/>
    <property type="evidence" value="ECO:0007669"/>
    <property type="project" value="UniProtKB-KW"/>
</dbReference>
<keyword evidence="2" id="KW-1185">Reference proteome</keyword>
<keyword evidence="1" id="KW-0547">Nucleotide-binding</keyword>
<evidence type="ECO:0000313" key="2">
    <source>
        <dbReference type="Proteomes" id="UP000318080"/>
    </source>
</evidence>